<dbReference type="PANTHER" id="PTHR47506">
    <property type="entry name" value="TRANSCRIPTIONAL REGULATORY PROTEIN"/>
    <property type="match status" value="1"/>
</dbReference>
<dbReference type="PROSITE" id="PS50977">
    <property type="entry name" value="HTH_TETR_2"/>
    <property type="match status" value="1"/>
</dbReference>
<feature type="DNA-binding region" description="H-T-H motif" evidence="5">
    <location>
        <begin position="24"/>
        <end position="43"/>
    </location>
</feature>
<dbReference type="SUPFAM" id="SSF46689">
    <property type="entry name" value="Homeodomain-like"/>
    <property type="match status" value="1"/>
</dbReference>
<reference evidence="7 8" key="1">
    <citation type="submission" date="2022-11" db="EMBL/GenBank/DDBJ databases">
        <title>Brucella sp. YY2X, whole genome shotgun sequencing project.</title>
        <authorList>
            <person name="Yang Y."/>
        </authorList>
    </citation>
    <scope>NUCLEOTIDE SEQUENCE [LARGE SCALE GENOMIC DNA]</scope>
    <source>
        <strain evidence="7 8">YY2X</strain>
    </source>
</reference>
<comment type="caution">
    <text evidence="7">The sequence shown here is derived from an EMBL/GenBank/DDBJ whole genome shotgun (WGS) entry which is preliminary data.</text>
</comment>
<sequence>MQTRERLIESATQLFIKSGFAGTSLRDIAEEAGYSQGAFYSNFPCKEAVLLEILKRHTAFEDEELEAIVGNEDHSIEQVLDALELWCEKFEKDRNWSILAIELQLHALRSPTFAASYAHFWLEHEKRIAELIRRTFKRAGKVAPAHCAQLAAGFMALANGLAVQESMERPPLIAATITLFLRSFIDAAERETHVVPPR</sequence>
<keyword evidence="2" id="KW-0805">Transcription regulation</keyword>
<keyword evidence="3 5" id="KW-0238">DNA-binding</keyword>
<evidence type="ECO:0000256" key="5">
    <source>
        <dbReference type="PROSITE-ProRule" id="PRU00335"/>
    </source>
</evidence>
<dbReference type="Pfam" id="PF00440">
    <property type="entry name" value="TetR_N"/>
    <property type="match status" value="1"/>
</dbReference>
<accession>A0ABT3QTA0</accession>
<dbReference type="InterPro" id="IPR036271">
    <property type="entry name" value="Tet_transcr_reg_TetR-rel_C_sf"/>
</dbReference>
<dbReference type="InterPro" id="IPR009057">
    <property type="entry name" value="Homeodomain-like_sf"/>
</dbReference>
<proteinExistence type="predicted"/>
<evidence type="ECO:0000256" key="1">
    <source>
        <dbReference type="ARBA" id="ARBA00022491"/>
    </source>
</evidence>
<dbReference type="InterPro" id="IPR039538">
    <property type="entry name" value="BetI_C"/>
</dbReference>
<evidence type="ECO:0000256" key="3">
    <source>
        <dbReference type="ARBA" id="ARBA00023125"/>
    </source>
</evidence>
<organism evidence="7 8">
    <name type="scientific">Ochrobactrum chromiisoli</name>
    <dbReference type="NCBI Taxonomy" id="2993941"/>
    <lineage>
        <taxon>Bacteria</taxon>
        <taxon>Pseudomonadati</taxon>
        <taxon>Pseudomonadota</taxon>
        <taxon>Alphaproteobacteria</taxon>
        <taxon>Hyphomicrobiales</taxon>
        <taxon>Brucellaceae</taxon>
        <taxon>Brucella/Ochrobactrum group</taxon>
        <taxon>Ochrobactrum</taxon>
    </lineage>
</organism>
<evidence type="ECO:0000313" key="8">
    <source>
        <dbReference type="Proteomes" id="UP001301216"/>
    </source>
</evidence>
<evidence type="ECO:0000256" key="2">
    <source>
        <dbReference type="ARBA" id="ARBA00023015"/>
    </source>
</evidence>
<name>A0ABT3QTA0_9HYPH</name>
<gene>
    <name evidence="7" type="ORF">OPR82_19150</name>
</gene>
<keyword evidence="4" id="KW-0804">Transcription</keyword>
<evidence type="ECO:0000313" key="7">
    <source>
        <dbReference type="EMBL" id="MCX2698839.1"/>
    </source>
</evidence>
<dbReference type="Gene3D" id="1.10.357.10">
    <property type="entry name" value="Tetracycline Repressor, domain 2"/>
    <property type="match status" value="1"/>
</dbReference>
<evidence type="ECO:0000256" key="4">
    <source>
        <dbReference type="ARBA" id="ARBA00023163"/>
    </source>
</evidence>
<dbReference type="InterPro" id="IPR001647">
    <property type="entry name" value="HTH_TetR"/>
</dbReference>
<evidence type="ECO:0000259" key="6">
    <source>
        <dbReference type="PROSITE" id="PS50977"/>
    </source>
</evidence>
<feature type="domain" description="HTH tetR-type" evidence="6">
    <location>
        <begin position="1"/>
        <end position="61"/>
    </location>
</feature>
<dbReference type="Pfam" id="PF13977">
    <property type="entry name" value="TetR_C_6"/>
    <property type="match status" value="1"/>
</dbReference>
<dbReference type="PRINTS" id="PR00455">
    <property type="entry name" value="HTHTETR"/>
</dbReference>
<keyword evidence="1" id="KW-0678">Repressor</keyword>
<dbReference type="PANTHER" id="PTHR47506:SF1">
    <property type="entry name" value="HTH-TYPE TRANSCRIPTIONAL REGULATOR YJDC"/>
    <property type="match status" value="1"/>
</dbReference>
<dbReference type="EMBL" id="JAPHAV010000015">
    <property type="protein sequence ID" value="MCX2698839.1"/>
    <property type="molecule type" value="Genomic_DNA"/>
</dbReference>
<dbReference type="SUPFAM" id="SSF48498">
    <property type="entry name" value="Tetracyclin repressor-like, C-terminal domain"/>
    <property type="match status" value="1"/>
</dbReference>
<dbReference type="Proteomes" id="UP001301216">
    <property type="component" value="Unassembled WGS sequence"/>
</dbReference>
<keyword evidence="8" id="KW-1185">Reference proteome</keyword>
<protein>
    <submittedName>
        <fullName evidence="7">TetR/AcrR family transcriptional regulator</fullName>
    </submittedName>
</protein>
<dbReference type="RefSeq" id="WP_265986489.1">
    <property type="nucleotide sequence ID" value="NZ_JAPHAV010000015.1"/>
</dbReference>